<feature type="transmembrane region" description="Helical" evidence="1">
    <location>
        <begin position="115"/>
        <end position="139"/>
    </location>
</feature>
<dbReference type="AlphaFoldDB" id="A0A8E0RRP6"/>
<dbReference type="EMBL" id="LUCM01009856">
    <property type="protein sequence ID" value="KAA0186275.1"/>
    <property type="molecule type" value="Genomic_DNA"/>
</dbReference>
<dbReference type="OrthoDB" id="330047at2759"/>
<evidence type="ECO:0000313" key="2">
    <source>
        <dbReference type="EMBL" id="KAA0186275.1"/>
    </source>
</evidence>
<name>A0A8E0RRP6_9TREM</name>
<feature type="transmembrane region" description="Helical" evidence="1">
    <location>
        <begin position="57"/>
        <end position="76"/>
    </location>
</feature>
<sequence>MIDYAFNSWINVQMLLISGTGFLMDKVGLRFVKLLSVGLYSAGALMFAFTNKTTSPLLFPAGMLVALGSVSSLMCNHQISLMFPTAQGLVIAMFSGAYDSSSVVTFVIARISYTVSLQCSFIAIAIGSLIFGIPTGLFVMTQWAPDMAQPSISEENADVEIAYGDTELEVQISPT</sequence>
<dbReference type="InterPro" id="IPR011701">
    <property type="entry name" value="MFS"/>
</dbReference>
<proteinExistence type="predicted"/>
<dbReference type="PANTHER" id="PTHR20765:SF1">
    <property type="entry name" value="EQUILIBRATIVE NUCLEOBASE TRANSPORTER 1"/>
    <property type="match status" value="1"/>
</dbReference>
<dbReference type="GO" id="GO:0022857">
    <property type="term" value="F:transmembrane transporter activity"/>
    <property type="evidence" value="ECO:0007669"/>
    <property type="project" value="InterPro"/>
</dbReference>
<gene>
    <name evidence="2" type="ORF">FBUS_08394</name>
</gene>
<evidence type="ECO:0000256" key="1">
    <source>
        <dbReference type="SAM" id="Phobius"/>
    </source>
</evidence>
<accession>A0A8E0RRP6</accession>
<dbReference type="Proteomes" id="UP000728185">
    <property type="component" value="Unassembled WGS sequence"/>
</dbReference>
<evidence type="ECO:0000313" key="3">
    <source>
        <dbReference type="Proteomes" id="UP000728185"/>
    </source>
</evidence>
<dbReference type="SUPFAM" id="SSF103473">
    <property type="entry name" value="MFS general substrate transporter"/>
    <property type="match status" value="1"/>
</dbReference>
<feature type="transmembrane region" description="Helical" evidence="1">
    <location>
        <begin position="88"/>
        <end position="109"/>
    </location>
</feature>
<dbReference type="InterPro" id="IPR027197">
    <property type="entry name" value="SLC43A3"/>
</dbReference>
<dbReference type="Gene3D" id="1.20.1250.20">
    <property type="entry name" value="MFS general substrate transporter like domains"/>
    <property type="match status" value="1"/>
</dbReference>
<protein>
    <submittedName>
        <fullName evidence="2">Solute carrier family 43 member 3</fullName>
    </submittedName>
</protein>
<feature type="transmembrane region" description="Helical" evidence="1">
    <location>
        <begin position="31"/>
        <end position="51"/>
    </location>
</feature>
<comment type="caution">
    <text evidence="2">The sequence shown here is derived from an EMBL/GenBank/DDBJ whole genome shotgun (WGS) entry which is preliminary data.</text>
</comment>
<reference evidence="2" key="1">
    <citation type="submission" date="2019-05" db="EMBL/GenBank/DDBJ databases">
        <title>Annotation for the trematode Fasciolopsis buski.</title>
        <authorList>
            <person name="Choi Y.-J."/>
        </authorList>
    </citation>
    <scope>NUCLEOTIDE SEQUENCE</scope>
    <source>
        <strain evidence="2">HT</strain>
        <tissue evidence="2">Whole worm</tissue>
    </source>
</reference>
<organism evidence="2 3">
    <name type="scientific">Fasciolopsis buskii</name>
    <dbReference type="NCBI Taxonomy" id="27845"/>
    <lineage>
        <taxon>Eukaryota</taxon>
        <taxon>Metazoa</taxon>
        <taxon>Spiralia</taxon>
        <taxon>Lophotrochozoa</taxon>
        <taxon>Platyhelminthes</taxon>
        <taxon>Trematoda</taxon>
        <taxon>Digenea</taxon>
        <taxon>Plagiorchiida</taxon>
        <taxon>Echinostomata</taxon>
        <taxon>Echinostomatoidea</taxon>
        <taxon>Fasciolidae</taxon>
        <taxon>Fasciolopsis</taxon>
    </lineage>
</organism>
<keyword evidence="1" id="KW-0472">Membrane</keyword>
<dbReference type="InterPro" id="IPR036259">
    <property type="entry name" value="MFS_trans_sf"/>
</dbReference>
<keyword evidence="3" id="KW-1185">Reference proteome</keyword>
<keyword evidence="1" id="KW-1133">Transmembrane helix</keyword>
<dbReference type="Pfam" id="PF07690">
    <property type="entry name" value="MFS_1"/>
    <property type="match status" value="1"/>
</dbReference>
<dbReference type="PANTHER" id="PTHR20765">
    <property type="entry name" value="SOLUTE CARRIER FAMILY 43 MEMBER 3-RELATED"/>
    <property type="match status" value="1"/>
</dbReference>
<keyword evidence="1" id="KW-0812">Transmembrane</keyword>